<organism evidence="4 5">
    <name type="scientific">Eiseniibacteriota bacterium</name>
    <dbReference type="NCBI Taxonomy" id="2212470"/>
    <lineage>
        <taxon>Bacteria</taxon>
        <taxon>Candidatus Eiseniibacteriota</taxon>
    </lineage>
</organism>
<keyword evidence="2" id="KW-0479">Metal-binding</keyword>
<reference evidence="4 5" key="1">
    <citation type="submission" date="2020-04" db="EMBL/GenBank/DDBJ databases">
        <title>Metagenomic profiling of ammonia- and methane-oxidizing microorganisms in a Dutch drinking water treatment plant.</title>
        <authorList>
            <person name="Poghosyan L."/>
            <person name="Leucker S."/>
        </authorList>
    </citation>
    <scope>NUCLEOTIDE SEQUENCE [LARGE SCALE GENOMIC DNA]</scope>
    <source>
        <strain evidence="4">S-RSF-IL-03</strain>
    </source>
</reference>
<keyword evidence="4" id="KW-0808">Transferase</keyword>
<dbReference type="PANTHER" id="PTHR32308">
    <property type="entry name" value="LYASE BETA SUBUNIT, PUTATIVE (AFU_ORTHOLOGUE AFUA_4G13030)-RELATED"/>
    <property type="match status" value="1"/>
</dbReference>
<evidence type="ECO:0000256" key="3">
    <source>
        <dbReference type="ARBA" id="ARBA00022842"/>
    </source>
</evidence>
<dbReference type="GO" id="GO:0006107">
    <property type="term" value="P:oxaloacetate metabolic process"/>
    <property type="evidence" value="ECO:0007669"/>
    <property type="project" value="TreeGrafter"/>
</dbReference>
<evidence type="ECO:0000313" key="4">
    <source>
        <dbReference type="EMBL" id="NOT33573.1"/>
    </source>
</evidence>
<comment type="cofactor">
    <cofactor evidence="1">
        <name>Mg(2+)</name>
        <dbReference type="ChEBI" id="CHEBI:18420"/>
    </cofactor>
</comment>
<dbReference type="EMBL" id="JABFRW010000055">
    <property type="protein sequence ID" value="NOT33573.1"/>
    <property type="molecule type" value="Genomic_DNA"/>
</dbReference>
<dbReference type="GO" id="GO:0016301">
    <property type="term" value="F:kinase activity"/>
    <property type="evidence" value="ECO:0007669"/>
    <property type="project" value="UniProtKB-KW"/>
</dbReference>
<name>A0A849SIY0_UNCEI</name>
<dbReference type="Gene3D" id="3.20.20.60">
    <property type="entry name" value="Phosphoenolpyruvate-binding domains"/>
    <property type="match status" value="1"/>
</dbReference>
<keyword evidence="3" id="KW-0460">Magnesium</keyword>
<dbReference type="Pfam" id="PF22484">
    <property type="entry name" value="DUF6986"/>
    <property type="match status" value="1"/>
</dbReference>
<accession>A0A849SIY0</accession>
<dbReference type="InterPro" id="IPR015813">
    <property type="entry name" value="Pyrv/PenolPyrv_kinase-like_dom"/>
</dbReference>
<dbReference type="SUPFAM" id="SSF51621">
    <property type="entry name" value="Phosphoenolpyruvate/pyruvate domain"/>
    <property type="match status" value="1"/>
</dbReference>
<gene>
    <name evidence="4" type="ORF">HOP12_05305</name>
</gene>
<evidence type="ECO:0000313" key="5">
    <source>
        <dbReference type="Proteomes" id="UP000580839"/>
    </source>
</evidence>
<dbReference type="GO" id="GO:0000287">
    <property type="term" value="F:magnesium ion binding"/>
    <property type="evidence" value="ECO:0007669"/>
    <property type="project" value="TreeGrafter"/>
</dbReference>
<keyword evidence="4" id="KW-0670">Pyruvate</keyword>
<dbReference type="InterPro" id="IPR040442">
    <property type="entry name" value="Pyrv_kinase-like_dom_sf"/>
</dbReference>
<evidence type="ECO:0000256" key="2">
    <source>
        <dbReference type="ARBA" id="ARBA00022723"/>
    </source>
</evidence>
<proteinExistence type="predicted"/>
<dbReference type="PANTHER" id="PTHR32308:SF10">
    <property type="entry name" value="CITRATE LYASE SUBUNIT BETA"/>
    <property type="match status" value="1"/>
</dbReference>
<sequence>MRTVIRPEHSRDLLARLAEANQKFAAMYPGDRLDRQPVHTVYGGAQLFTADTTRKLGAVAVRTLEEYAPDAATLARAVGLEGDSAFQRTVYERVRAKLEHDPIEDFRIDFEDGYGFRPDAEEDHDAVRNGEEVARGMQEQLLPGAIGIRIKPYTEELHLRSIRTLDLFLSTLLAQSGGKLPSNFCVTLPKITSPAQVEAFVGMLAIIEREHGLVAGSIPIELMVETTLSIFDAERRVALPALIAAAGGRVRGAHFGTYDYTANCNITARHQQPQHPACDFARHVMQVSLAGTGVTLSDGATTVMPVGPHRAAAGQSLTSKQLDENRRAVHHGWRVHFDDVRSSLRHAYYQGWDLNPAQLPSRYAAVFSFFLESRAEAAARLRAFVDKAAQATLLGQVFDDAATGQGLLNFFLRGLSCGAITEDEALATGVTLEEFHGRSFVKMLKGRDA</sequence>
<dbReference type="AlphaFoldDB" id="A0A849SIY0"/>
<protein>
    <submittedName>
        <fullName evidence="4">Phosphoenolpyruvate kinase</fullName>
    </submittedName>
</protein>
<dbReference type="Proteomes" id="UP000580839">
    <property type="component" value="Unassembled WGS sequence"/>
</dbReference>
<dbReference type="InterPro" id="IPR054255">
    <property type="entry name" value="DUF6986"/>
</dbReference>
<comment type="caution">
    <text evidence="4">The sequence shown here is derived from an EMBL/GenBank/DDBJ whole genome shotgun (WGS) entry which is preliminary data.</text>
</comment>
<keyword evidence="4" id="KW-0418">Kinase</keyword>
<evidence type="ECO:0000256" key="1">
    <source>
        <dbReference type="ARBA" id="ARBA00001946"/>
    </source>
</evidence>